<dbReference type="Pfam" id="PF00593">
    <property type="entry name" value="TonB_dep_Rec_b-barrel"/>
    <property type="match status" value="1"/>
</dbReference>
<keyword evidence="14" id="KW-0675">Receptor</keyword>
<feature type="signal peptide" evidence="12">
    <location>
        <begin position="1"/>
        <end position="28"/>
    </location>
</feature>
<gene>
    <name evidence="14" type="ordered locus">Caul_2243</name>
</gene>
<evidence type="ECO:0000313" key="14">
    <source>
        <dbReference type="EMBL" id="ABZ71370.1"/>
    </source>
</evidence>
<dbReference type="SMART" id="SM00965">
    <property type="entry name" value="STN"/>
    <property type="match status" value="1"/>
</dbReference>
<dbReference type="InterPro" id="IPR037066">
    <property type="entry name" value="Plug_dom_sf"/>
</dbReference>
<dbReference type="Gene3D" id="2.170.130.10">
    <property type="entry name" value="TonB-dependent receptor, plug domain"/>
    <property type="match status" value="1"/>
</dbReference>
<comment type="similarity">
    <text evidence="10 11">Belongs to the TonB-dependent receptor family.</text>
</comment>
<name>B0T8M7_CAUSK</name>
<dbReference type="eggNOG" id="COG4771">
    <property type="taxonomic scope" value="Bacteria"/>
</dbReference>
<dbReference type="InterPro" id="IPR012910">
    <property type="entry name" value="Plug_dom"/>
</dbReference>
<keyword evidence="7 11" id="KW-0798">TonB box</keyword>
<evidence type="ECO:0000256" key="11">
    <source>
        <dbReference type="RuleBase" id="RU003357"/>
    </source>
</evidence>
<evidence type="ECO:0000256" key="7">
    <source>
        <dbReference type="ARBA" id="ARBA00023077"/>
    </source>
</evidence>
<dbReference type="PANTHER" id="PTHR47234:SF1">
    <property type="entry name" value="TONB-DEPENDENT RECEPTOR"/>
    <property type="match status" value="1"/>
</dbReference>
<keyword evidence="4" id="KW-0410">Iron transport</keyword>
<dbReference type="InterPro" id="IPR011662">
    <property type="entry name" value="Secretin/TonB_short_N"/>
</dbReference>
<reference evidence="14" key="1">
    <citation type="submission" date="2008-01" db="EMBL/GenBank/DDBJ databases">
        <title>Complete sequence of chromosome of Caulobacter sp. K31.</title>
        <authorList>
            <consortium name="US DOE Joint Genome Institute"/>
            <person name="Copeland A."/>
            <person name="Lucas S."/>
            <person name="Lapidus A."/>
            <person name="Barry K."/>
            <person name="Glavina del Rio T."/>
            <person name="Dalin E."/>
            <person name="Tice H."/>
            <person name="Pitluck S."/>
            <person name="Bruce D."/>
            <person name="Goodwin L."/>
            <person name="Thompson L.S."/>
            <person name="Brettin T."/>
            <person name="Detter J.C."/>
            <person name="Han C."/>
            <person name="Schmutz J."/>
            <person name="Larimer F."/>
            <person name="Land M."/>
            <person name="Hauser L."/>
            <person name="Kyrpides N."/>
            <person name="Kim E."/>
            <person name="Stephens C."/>
            <person name="Richardson P."/>
        </authorList>
    </citation>
    <scope>NUCLEOTIDE SEQUENCE [LARGE SCALE GENOMIC DNA]</scope>
    <source>
        <strain evidence="14">K31</strain>
    </source>
</reference>
<dbReference type="PROSITE" id="PS52016">
    <property type="entry name" value="TONB_DEPENDENT_REC_3"/>
    <property type="match status" value="1"/>
</dbReference>
<feature type="domain" description="Secretin/TonB short N-terminal" evidence="13">
    <location>
        <begin position="55"/>
        <end position="106"/>
    </location>
</feature>
<accession>B0T8M7</accession>
<dbReference type="AlphaFoldDB" id="B0T8M7"/>
<keyword evidence="9 10" id="KW-0998">Cell outer membrane</keyword>
<dbReference type="PANTHER" id="PTHR47234">
    <property type="match status" value="1"/>
</dbReference>
<protein>
    <submittedName>
        <fullName evidence="14">TonB-dependent receptor</fullName>
    </submittedName>
</protein>
<keyword evidence="2 10" id="KW-0813">Transport</keyword>
<dbReference type="OrthoDB" id="7051241at2"/>
<keyword evidence="3 10" id="KW-1134">Transmembrane beta strand</keyword>
<dbReference type="eggNOG" id="COG1629">
    <property type="taxonomic scope" value="Bacteria"/>
</dbReference>
<evidence type="ECO:0000256" key="6">
    <source>
        <dbReference type="ARBA" id="ARBA00023004"/>
    </source>
</evidence>
<evidence type="ECO:0000259" key="13">
    <source>
        <dbReference type="SMART" id="SM00965"/>
    </source>
</evidence>
<evidence type="ECO:0000256" key="5">
    <source>
        <dbReference type="ARBA" id="ARBA00022692"/>
    </source>
</evidence>
<keyword evidence="5 10" id="KW-0812">Transmembrane</keyword>
<dbReference type="GO" id="GO:0006826">
    <property type="term" value="P:iron ion transport"/>
    <property type="evidence" value="ECO:0007669"/>
    <property type="project" value="UniProtKB-KW"/>
</dbReference>
<evidence type="ECO:0000256" key="1">
    <source>
        <dbReference type="ARBA" id="ARBA00004571"/>
    </source>
</evidence>
<evidence type="ECO:0000256" key="12">
    <source>
        <dbReference type="SAM" id="SignalP"/>
    </source>
</evidence>
<dbReference type="KEGG" id="cak:Caul_2243"/>
<proteinExistence type="inferred from homology"/>
<organism evidence="14">
    <name type="scientific">Caulobacter sp. (strain K31)</name>
    <dbReference type="NCBI Taxonomy" id="366602"/>
    <lineage>
        <taxon>Bacteria</taxon>
        <taxon>Pseudomonadati</taxon>
        <taxon>Pseudomonadota</taxon>
        <taxon>Alphaproteobacteria</taxon>
        <taxon>Caulobacterales</taxon>
        <taxon>Caulobacteraceae</taxon>
        <taxon>Caulobacter</taxon>
    </lineage>
</organism>
<evidence type="ECO:0000256" key="9">
    <source>
        <dbReference type="ARBA" id="ARBA00023237"/>
    </source>
</evidence>
<dbReference type="Pfam" id="PF07715">
    <property type="entry name" value="Plug"/>
    <property type="match status" value="1"/>
</dbReference>
<evidence type="ECO:0000256" key="2">
    <source>
        <dbReference type="ARBA" id="ARBA00022448"/>
    </source>
</evidence>
<dbReference type="SUPFAM" id="SSF56935">
    <property type="entry name" value="Porins"/>
    <property type="match status" value="1"/>
</dbReference>
<sequence length="1000" mass="104940" precursor="true">MKPVLGALLIGASVAILAAAATPTSATAAEPTIALNLPAGPMQKSLVALATQADVKILFEMDLVAGLTAPALQGQFTPRQAVERLLAGSGVAVDQVRPGVLVLRPARLGASAEAAAFPGGALGGEPAQADETLLSEVVVGSHIRGAQGASPIVTFDRNAIDQGGYATLADALTALPQAFGGSVSDDTGATGADTTGVNTARATAVNLRGLGADSTLVLVDGRRMAGAGLKGDFADVSSLPLVAVERVEVLLDGASALYGSDAVGGVVNIVMRKDYEGAETRLTAGGSTRGDLRQVSIAQTFGTRWASGHALISYEHQDREALAGRRRWYAGQTDLRPWGGTDQRRYYAKPGTVVSFDPVSGALAPAYAIPNSAPGTVLRASDFTAGQNLENWRAGYDVLPAQRRDSVFLAASQDLGAQVTVSGDLRYSDRRFHATGLASDSLIFVTPDNPWYASPTNAPSEIVAYSFLDELGGVRSRGSVRSLAASVGLEARLPHDWRLTTYVAHAEDLSHTRGDNVVNPTLLDEALGATPDDPATAFSAARDGYFNPFIGQGANSRTVLDFIRSGYETRRTLGETDSFSLQADGALATLPGGPLQAAVGVQFRRERLDTGGTSFVGGTAPRAGFSRKGERTVSAGFVELRVPLVGDANRRAGIERLELSAAGRIESYDDVGTSTVPKFGLVWKPIGDLTVRGTYGRAFRAPSLGELNDRFLITPVFLTRGADTVLSLLLFGGNPELKPETAKTWTAGFDWTPQALPGLKVSASTFETRFKDRIGQPANDNLGIVLTADEFAAFRRFVDPAGNASDLALVQGLIDDPASRAKGLFPAVAYGAIADARYVNTAALTVRGVDLSARYGLSLHGDPLDLDASLTWLTDFKRQTTAAARPVDLAGQTGSPADLRLRLTATWTHGPLAATGTVNRVGDLQAETGERVASWTTVDAQVRWTAAANSRLEGLTAALSVTNLFDRDPPFYNSPLGLGYDPANADPGGRRVSLQLTKAW</sequence>
<dbReference type="CDD" id="cd01347">
    <property type="entry name" value="ligand_gated_channel"/>
    <property type="match status" value="1"/>
</dbReference>
<dbReference type="InterPro" id="IPR036942">
    <property type="entry name" value="Beta-barrel_TonB_sf"/>
</dbReference>
<keyword evidence="8 10" id="KW-0472">Membrane</keyword>
<comment type="subcellular location">
    <subcellularLocation>
        <location evidence="1 10">Cell outer membrane</location>
        <topology evidence="1 10">Multi-pass membrane protein</topology>
    </subcellularLocation>
</comment>
<keyword evidence="12" id="KW-0732">Signal</keyword>
<dbReference type="InterPro" id="IPR039426">
    <property type="entry name" value="TonB-dep_rcpt-like"/>
</dbReference>
<evidence type="ECO:0000256" key="8">
    <source>
        <dbReference type="ARBA" id="ARBA00023136"/>
    </source>
</evidence>
<evidence type="ECO:0000256" key="4">
    <source>
        <dbReference type="ARBA" id="ARBA00022496"/>
    </source>
</evidence>
<dbReference type="Gene3D" id="2.40.170.20">
    <property type="entry name" value="TonB-dependent receptor, beta-barrel domain"/>
    <property type="match status" value="1"/>
</dbReference>
<keyword evidence="4" id="KW-0406">Ion transport</keyword>
<dbReference type="STRING" id="366602.Caul_2243"/>
<dbReference type="Gene3D" id="3.55.50.30">
    <property type="match status" value="1"/>
</dbReference>
<dbReference type="HOGENOM" id="CLU_010745_0_1_5"/>
<feature type="chain" id="PRO_5002753478" evidence="12">
    <location>
        <begin position="29"/>
        <end position="1000"/>
    </location>
</feature>
<dbReference type="InterPro" id="IPR000531">
    <property type="entry name" value="Beta-barrel_TonB"/>
</dbReference>
<dbReference type="GO" id="GO:0009279">
    <property type="term" value="C:cell outer membrane"/>
    <property type="evidence" value="ECO:0007669"/>
    <property type="project" value="UniProtKB-SubCell"/>
</dbReference>
<keyword evidence="6" id="KW-0408">Iron</keyword>
<evidence type="ECO:0000256" key="3">
    <source>
        <dbReference type="ARBA" id="ARBA00022452"/>
    </source>
</evidence>
<dbReference type="EMBL" id="CP000927">
    <property type="protein sequence ID" value="ABZ71370.1"/>
    <property type="molecule type" value="Genomic_DNA"/>
</dbReference>
<evidence type="ECO:0000256" key="10">
    <source>
        <dbReference type="PROSITE-ProRule" id="PRU01360"/>
    </source>
</evidence>
<dbReference type="Pfam" id="PF07660">
    <property type="entry name" value="STN"/>
    <property type="match status" value="1"/>
</dbReference>